<dbReference type="AlphaFoldDB" id="A0A0W0GED2"/>
<name>A0A0W0GED2_MONRR</name>
<dbReference type="EMBL" id="LATX01000215">
    <property type="protein sequence ID" value="KTB46913.1"/>
    <property type="molecule type" value="Genomic_DNA"/>
</dbReference>
<organism evidence="1 2">
    <name type="scientific">Moniliophthora roreri</name>
    <name type="common">Frosty pod rot fungus</name>
    <name type="synonym">Monilia roreri</name>
    <dbReference type="NCBI Taxonomy" id="221103"/>
    <lineage>
        <taxon>Eukaryota</taxon>
        <taxon>Fungi</taxon>
        <taxon>Dikarya</taxon>
        <taxon>Basidiomycota</taxon>
        <taxon>Agaricomycotina</taxon>
        <taxon>Agaricomycetes</taxon>
        <taxon>Agaricomycetidae</taxon>
        <taxon>Agaricales</taxon>
        <taxon>Marasmiineae</taxon>
        <taxon>Marasmiaceae</taxon>
        <taxon>Moniliophthora</taxon>
    </lineage>
</organism>
<sequence>MRPLGSPCLKALIFMVSLYPILEFHLDVKFGVERFKY</sequence>
<evidence type="ECO:0000313" key="2">
    <source>
        <dbReference type="Proteomes" id="UP000054988"/>
    </source>
</evidence>
<accession>A0A0W0GED2</accession>
<evidence type="ECO:0000313" key="1">
    <source>
        <dbReference type="EMBL" id="KTB46913.1"/>
    </source>
</evidence>
<protein>
    <submittedName>
        <fullName evidence="1">Uncharacterized protein</fullName>
    </submittedName>
</protein>
<reference evidence="1 2" key="1">
    <citation type="submission" date="2015-12" db="EMBL/GenBank/DDBJ databases">
        <title>Draft genome sequence of Moniliophthora roreri, the causal agent of frosty pod rot of cacao.</title>
        <authorList>
            <person name="Aime M.C."/>
            <person name="Diaz-Valderrama J.R."/>
            <person name="Kijpornyongpan T."/>
            <person name="Phillips-Mora W."/>
        </authorList>
    </citation>
    <scope>NUCLEOTIDE SEQUENCE [LARGE SCALE GENOMIC DNA]</scope>
    <source>
        <strain evidence="1 2">MCA 2952</strain>
    </source>
</reference>
<dbReference type="Proteomes" id="UP000054988">
    <property type="component" value="Unassembled WGS sequence"/>
</dbReference>
<proteinExistence type="predicted"/>
<gene>
    <name evidence="1" type="ORF">WG66_510</name>
</gene>
<comment type="caution">
    <text evidence="1">The sequence shown here is derived from an EMBL/GenBank/DDBJ whole genome shotgun (WGS) entry which is preliminary data.</text>
</comment>